<dbReference type="EMBL" id="JBHSDU010000014">
    <property type="protein sequence ID" value="MFC4312619.1"/>
    <property type="molecule type" value="Genomic_DNA"/>
</dbReference>
<evidence type="ECO:0000256" key="1">
    <source>
        <dbReference type="SAM" id="Phobius"/>
    </source>
</evidence>
<keyword evidence="1" id="KW-1133">Transmembrane helix</keyword>
<sequence>MAKHESPSALLIISAIDLLLASLVCGVVLFVALVGAHGRSSDEQTGDAAQAPIPITLLYLVDPVPGEPSSNIQVANAARVGKPQDASAESLEHSGFKIDARIINSRHWRGDLSSPPPPFREDKYRWASFKLNPGKKAVSIENIPTVAYAAVHLGKRGSYYIWMRCAQEGWKLDLALDPVTVLDDTCANRSDAKGLRPTEAPPKPFLIVSDQPAPAPDWIFLSRLPSKTGGAVSQWHGPSADVPLDVSTALFTY</sequence>
<keyword evidence="1" id="KW-0812">Transmembrane</keyword>
<gene>
    <name evidence="2" type="ORF">ACFPN2_26280</name>
</gene>
<organism evidence="2 3">
    <name type="scientific">Steroidobacter flavus</name>
    <dbReference type="NCBI Taxonomy" id="1842136"/>
    <lineage>
        <taxon>Bacteria</taxon>
        <taxon>Pseudomonadati</taxon>
        <taxon>Pseudomonadota</taxon>
        <taxon>Gammaproteobacteria</taxon>
        <taxon>Steroidobacterales</taxon>
        <taxon>Steroidobacteraceae</taxon>
        <taxon>Steroidobacter</taxon>
    </lineage>
</organism>
<reference evidence="3" key="1">
    <citation type="journal article" date="2019" name="Int. J. Syst. Evol. Microbiol.">
        <title>The Global Catalogue of Microorganisms (GCM) 10K type strain sequencing project: providing services to taxonomists for standard genome sequencing and annotation.</title>
        <authorList>
            <consortium name="The Broad Institute Genomics Platform"/>
            <consortium name="The Broad Institute Genome Sequencing Center for Infectious Disease"/>
            <person name="Wu L."/>
            <person name="Ma J."/>
        </authorList>
    </citation>
    <scope>NUCLEOTIDE SEQUENCE [LARGE SCALE GENOMIC DNA]</scope>
    <source>
        <strain evidence="3">CGMCC 1.10759</strain>
    </source>
</reference>
<name>A0ABV8SYE8_9GAMM</name>
<evidence type="ECO:0000313" key="2">
    <source>
        <dbReference type="EMBL" id="MFC4312619.1"/>
    </source>
</evidence>
<dbReference type="RefSeq" id="WP_380602175.1">
    <property type="nucleotide sequence ID" value="NZ_JBHSDU010000014.1"/>
</dbReference>
<keyword evidence="1" id="KW-0472">Membrane</keyword>
<feature type="transmembrane region" description="Helical" evidence="1">
    <location>
        <begin position="12"/>
        <end position="34"/>
    </location>
</feature>
<dbReference type="Proteomes" id="UP001595904">
    <property type="component" value="Unassembled WGS sequence"/>
</dbReference>
<comment type="caution">
    <text evidence="2">The sequence shown here is derived from an EMBL/GenBank/DDBJ whole genome shotgun (WGS) entry which is preliminary data.</text>
</comment>
<protein>
    <submittedName>
        <fullName evidence="2">Uncharacterized protein</fullName>
    </submittedName>
</protein>
<keyword evidence="3" id="KW-1185">Reference proteome</keyword>
<evidence type="ECO:0000313" key="3">
    <source>
        <dbReference type="Proteomes" id="UP001595904"/>
    </source>
</evidence>
<accession>A0ABV8SYE8</accession>
<proteinExistence type="predicted"/>